<gene>
    <name evidence="2" type="ORF">ACFQB0_04485</name>
</gene>
<evidence type="ECO:0000313" key="2">
    <source>
        <dbReference type="EMBL" id="MFC6355363.1"/>
    </source>
</evidence>
<dbReference type="RefSeq" id="WP_386728090.1">
    <property type="nucleotide sequence ID" value="NZ_JBHSTP010000001.1"/>
</dbReference>
<evidence type="ECO:0000256" key="1">
    <source>
        <dbReference type="ARBA" id="ARBA00006479"/>
    </source>
</evidence>
<dbReference type="InterPro" id="IPR043129">
    <property type="entry name" value="ATPase_NBD"/>
</dbReference>
<accession>A0ABW1VB98</accession>
<dbReference type="InterPro" id="IPR000600">
    <property type="entry name" value="ROK"/>
</dbReference>
<dbReference type="Pfam" id="PF00480">
    <property type="entry name" value="ROK"/>
    <property type="match status" value="1"/>
</dbReference>
<name>A0ABW1VB98_9MICO</name>
<organism evidence="2 3">
    <name type="scientific">Luethyella okanaganae</name>
    <dbReference type="NCBI Taxonomy" id="69372"/>
    <lineage>
        <taxon>Bacteria</taxon>
        <taxon>Bacillati</taxon>
        <taxon>Actinomycetota</taxon>
        <taxon>Actinomycetes</taxon>
        <taxon>Micrococcales</taxon>
        <taxon>Microbacteriaceae</taxon>
        <taxon>Luethyella</taxon>
    </lineage>
</organism>
<dbReference type="PANTHER" id="PTHR18964:SF149">
    <property type="entry name" value="BIFUNCTIONAL UDP-N-ACETYLGLUCOSAMINE 2-EPIMERASE_N-ACETYLMANNOSAMINE KINASE"/>
    <property type="match status" value="1"/>
</dbReference>
<dbReference type="PANTHER" id="PTHR18964">
    <property type="entry name" value="ROK (REPRESSOR, ORF, KINASE) FAMILY"/>
    <property type="match status" value="1"/>
</dbReference>
<dbReference type="InterPro" id="IPR049874">
    <property type="entry name" value="ROK_cs"/>
</dbReference>
<dbReference type="Proteomes" id="UP001596306">
    <property type="component" value="Unassembled WGS sequence"/>
</dbReference>
<reference evidence="3" key="1">
    <citation type="journal article" date="2019" name="Int. J. Syst. Evol. Microbiol.">
        <title>The Global Catalogue of Microorganisms (GCM) 10K type strain sequencing project: providing services to taxonomists for standard genome sequencing and annotation.</title>
        <authorList>
            <consortium name="The Broad Institute Genomics Platform"/>
            <consortium name="The Broad Institute Genome Sequencing Center for Infectious Disease"/>
            <person name="Wu L."/>
            <person name="Ma J."/>
        </authorList>
    </citation>
    <scope>NUCLEOTIDE SEQUENCE [LARGE SCALE GENOMIC DNA]</scope>
    <source>
        <strain evidence="3">CCUG 43304</strain>
    </source>
</reference>
<dbReference type="PROSITE" id="PS01125">
    <property type="entry name" value="ROK"/>
    <property type="match status" value="1"/>
</dbReference>
<protein>
    <submittedName>
        <fullName evidence="2">ROK family protein</fullName>
    </submittedName>
</protein>
<proteinExistence type="inferred from homology"/>
<comment type="similarity">
    <text evidence="1">Belongs to the ROK (NagC/XylR) family.</text>
</comment>
<sequence>MTQLTKDLLADGLLQELEQAPSQGGRPARMLGLVTSAGRAVGVKVVADHIAFVEVGIDGTVLRSASEPFDAATATVLTDLTMLLRRFIAGGSDVPLLGVGVGVPGSVDRQGNGLVDSTQLGWQHVPLGATLRRALALPVLVENNVNALAMAERLYGIGRRYDNFLVVTIGTGVGAGIVVDGVVLRGNAGGAGEIGHIPVAMDGPACGCGNHGCLEAFIGEAALVAQARELGVIGEQAGMASLRAEADAGNPLAADVFSSAGHLFGRALAGIVHTLDPETVIVLGEGTAAWKHWSFGFELSLRSSLIPSRRGLAVEVETWQDESWAQGAAALVLATPFDAEGIAGEQGRLVRERLVEQSAPQEPSRP</sequence>
<evidence type="ECO:0000313" key="3">
    <source>
        <dbReference type="Proteomes" id="UP001596306"/>
    </source>
</evidence>
<dbReference type="SUPFAM" id="SSF53067">
    <property type="entry name" value="Actin-like ATPase domain"/>
    <property type="match status" value="1"/>
</dbReference>
<keyword evidence="3" id="KW-1185">Reference proteome</keyword>
<dbReference type="Gene3D" id="3.30.420.40">
    <property type="match status" value="2"/>
</dbReference>
<comment type="caution">
    <text evidence="2">The sequence shown here is derived from an EMBL/GenBank/DDBJ whole genome shotgun (WGS) entry which is preliminary data.</text>
</comment>
<dbReference type="EMBL" id="JBHSTP010000001">
    <property type="protein sequence ID" value="MFC6355363.1"/>
    <property type="molecule type" value="Genomic_DNA"/>
</dbReference>